<keyword evidence="3" id="KW-1185">Reference proteome</keyword>
<protein>
    <recommendedName>
        <fullName evidence="4">HNH endonuclease</fullName>
    </recommendedName>
</protein>
<evidence type="ECO:0000313" key="3">
    <source>
        <dbReference type="Proteomes" id="UP000002071"/>
    </source>
</evidence>
<dbReference type="STRING" id="519442.Huta_1043"/>
<dbReference type="Pfam" id="PF18780">
    <property type="entry name" value="HNH_repeat"/>
    <property type="match status" value="1"/>
</dbReference>
<dbReference type="KEGG" id="hut:Huta_1043"/>
<dbReference type="RefSeq" id="WP_015788802.1">
    <property type="nucleotide sequence ID" value="NC_013158.1"/>
</dbReference>
<dbReference type="GeneID" id="8383316"/>
<feature type="region of interest" description="Disordered" evidence="1">
    <location>
        <begin position="54"/>
        <end position="76"/>
    </location>
</feature>
<dbReference type="InterPro" id="IPR041025">
    <property type="entry name" value="HNH_repeat"/>
</dbReference>
<organism evidence="2 3">
    <name type="scientific">Halorhabdus utahensis (strain DSM 12940 / JCM 11049 / AX-2)</name>
    <dbReference type="NCBI Taxonomy" id="519442"/>
    <lineage>
        <taxon>Archaea</taxon>
        <taxon>Methanobacteriati</taxon>
        <taxon>Methanobacteriota</taxon>
        <taxon>Stenosarchaea group</taxon>
        <taxon>Halobacteria</taxon>
        <taxon>Halobacteriales</taxon>
        <taxon>Haloarculaceae</taxon>
        <taxon>Halorhabdus</taxon>
    </lineage>
</organism>
<dbReference type="eggNOG" id="arCOG08099">
    <property type="taxonomic scope" value="Archaea"/>
</dbReference>
<evidence type="ECO:0000313" key="2">
    <source>
        <dbReference type="EMBL" id="ACV11226.1"/>
    </source>
</evidence>
<dbReference type="HOGENOM" id="CLU_996068_0_0_2"/>
<dbReference type="AlphaFoldDB" id="C7NVE2"/>
<evidence type="ECO:0008006" key="4">
    <source>
        <dbReference type="Google" id="ProtNLM"/>
    </source>
</evidence>
<accession>C7NVE2</accession>
<dbReference type="Proteomes" id="UP000002071">
    <property type="component" value="Chromosome"/>
</dbReference>
<proteinExistence type="predicted"/>
<evidence type="ECO:0000256" key="1">
    <source>
        <dbReference type="SAM" id="MobiDB-lite"/>
    </source>
</evidence>
<sequence>MTTEEECLDALQDAAEELDASPTKVEYETLGLTPSASTILRVVGGWNEAKRRAGLETNPSTGSRVAPKPEDVDLPDGTGWEALTQDQRWHYRHADHNTERTLERRQRLRAWVNDRKAERGCSECGESDPACLDFHHPNDDKEMAITDMVTHGYSTDRLETEIDGCEVLCANCHKKRHNRQAAVVREETAPPRTKRERLQQWTVEYRRRTGCQRCSEGDPVCLQFHHSDPEGKTASVGKLISDSAPEAEIREEVSRCIVLCANCHRKEHVEVPDMSAAGT</sequence>
<gene>
    <name evidence="2" type="ordered locus">Huta_1043</name>
</gene>
<reference evidence="2 3" key="1">
    <citation type="journal article" date="2009" name="Stand. Genomic Sci.">
        <title>Complete genome sequence of Halorhabdus utahensis type strain (AX-2).</title>
        <authorList>
            <person name="Anderson I."/>
            <person name="Tindall B.J."/>
            <person name="Pomrenke H."/>
            <person name="Goker M."/>
            <person name="Lapidus A."/>
            <person name="Nolan M."/>
            <person name="Copeland A."/>
            <person name="Glavina Del Rio T."/>
            <person name="Chen F."/>
            <person name="Tice H."/>
            <person name="Cheng J.F."/>
            <person name="Lucas S."/>
            <person name="Chertkov O."/>
            <person name="Bruce D."/>
            <person name="Brettin T."/>
            <person name="Detter J.C."/>
            <person name="Han C."/>
            <person name="Goodwin L."/>
            <person name="Land M."/>
            <person name="Hauser L."/>
            <person name="Chang Y.J."/>
            <person name="Jeffries C.D."/>
            <person name="Pitluck S."/>
            <person name="Pati A."/>
            <person name="Mavromatis K."/>
            <person name="Ivanova N."/>
            <person name="Ovchinnikova G."/>
            <person name="Chen A."/>
            <person name="Palaniappan K."/>
            <person name="Chain P."/>
            <person name="Rohde M."/>
            <person name="Bristow J."/>
            <person name="Eisen J.A."/>
            <person name="Markowitz V."/>
            <person name="Hugenholtz P."/>
            <person name="Kyrpides N.C."/>
            <person name="Klenk H.P."/>
        </authorList>
    </citation>
    <scope>NUCLEOTIDE SEQUENCE [LARGE SCALE GENOMIC DNA]</scope>
    <source>
        <strain evidence="3">DSM 12940 / JCM 11049 / AX-2</strain>
    </source>
</reference>
<dbReference type="OrthoDB" id="307841at2157"/>
<dbReference type="EMBL" id="CP001687">
    <property type="protein sequence ID" value="ACV11226.1"/>
    <property type="molecule type" value="Genomic_DNA"/>
</dbReference>
<name>C7NVE2_HALUD</name>